<dbReference type="Proteomes" id="UP001200557">
    <property type="component" value="Unassembled WGS sequence"/>
</dbReference>
<name>A0ABS9CV15_9RHOB</name>
<organism evidence="3 4">
    <name type="scientific">Octadecabacter dasysiphoniae</name>
    <dbReference type="NCBI Taxonomy" id="2909341"/>
    <lineage>
        <taxon>Bacteria</taxon>
        <taxon>Pseudomonadati</taxon>
        <taxon>Pseudomonadota</taxon>
        <taxon>Alphaproteobacteria</taxon>
        <taxon>Rhodobacterales</taxon>
        <taxon>Roseobacteraceae</taxon>
        <taxon>Octadecabacter</taxon>
    </lineage>
</organism>
<feature type="domain" description="Activator of Hsp90 ATPase homologue 1/2-like C-terminal" evidence="2">
    <location>
        <begin position="12"/>
        <end position="133"/>
    </location>
</feature>
<dbReference type="CDD" id="cd07814">
    <property type="entry name" value="SRPBCC_CalC_Aha1-like"/>
    <property type="match status" value="1"/>
</dbReference>
<dbReference type="RefSeq" id="WP_235224151.1">
    <property type="nucleotide sequence ID" value="NZ_JAKGAQ010000001.1"/>
</dbReference>
<dbReference type="InterPro" id="IPR023393">
    <property type="entry name" value="START-like_dom_sf"/>
</dbReference>
<evidence type="ECO:0000259" key="2">
    <source>
        <dbReference type="Pfam" id="PF08327"/>
    </source>
</evidence>
<dbReference type="SUPFAM" id="SSF55961">
    <property type="entry name" value="Bet v1-like"/>
    <property type="match status" value="1"/>
</dbReference>
<dbReference type="InterPro" id="IPR013538">
    <property type="entry name" value="ASHA1/2-like_C"/>
</dbReference>
<comment type="similarity">
    <text evidence="1">Belongs to the AHA1 family.</text>
</comment>
<proteinExistence type="inferred from homology"/>
<evidence type="ECO:0000256" key="1">
    <source>
        <dbReference type="ARBA" id="ARBA00006817"/>
    </source>
</evidence>
<comment type="caution">
    <text evidence="3">The sequence shown here is derived from an EMBL/GenBank/DDBJ whole genome shotgun (WGS) entry which is preliminary data.</text>
</comment>
<dbReference type="EMBL" id="JAKGAQ010000001">
    <property type="protein sequence ID" value="MCF2870031.1"/>
    <property type="molecule type" value="Genomic_DNA"/>
</dbReference>
<accession>A0ABS9CV15</accession>
<protein>
    <submittedName>
        <fullName evidence="3">SRPBCC domain-containing protein</fullName>
    </submittedName>
</protein>
<dbReference type="Gene3D" id="3.30.530.20">
    <property type="match status" value="1"/>
</dbReference>
<gene>
    <name evidence="3" type="ORF">L0664_03030</name>
</gene>
<reference evidence="3 4" key="1">
    <citation type="submission" date="2022-01" db="EMBL/GenBank/DDBJ databases">
        <title>Octadecabacter sp. nov., isolated from a marine alga.</title>
        <authorList>
            <person name="Jin M.S."/>
            <person name="Kim H.M."/>
            <person name="Han D.M."/>
            <person name="Jung J.J."/>
            <person name="Jeon C.O."/>
        </authorList>
    </citation>
    <scope>NUCLEOTIDE SEQUENCE [LARGE SCALE GENOMIC DNA]</scope>
    <source>
        <strain evidence="3 4">G9-8</strain>
    </source>
</reference>
<sequence length="138" mass="15570">MTHTLTKTIYLKAPRKDVWPYLTEPDKMALWFHKPTKTLEKGDTFAMHGTTSGDKLISGDVIEAYHCEHLEYTFTIPHMPDNVSTVRITLEDVFGGTRLTLVHEGLPLGEDAFDFVLALDKGWDGHFGQLRDAVHGTD</sequence>
<keyword evidence="4" id="KW-1185">Reference proteome</keyword>
<dbReference type="Pfam" id="PF08327">
    <property type="entry name" value="AHSA1"/>
    <property type="match status" value="1"/>
</dbReference>
<evidence type="ECO:0000313" key="4">
    <source>
        <dbReference type="Proteomes" id="UP001200557"/>
    </source>
</evidence>
<evidence type="ECO:0000313" key="3">
    <source>
        <dbReference type="EMBL" id="MCF2870031.1"/>
    </source>
</evidence>